<proteinExistence type="predicted"/>
<evidence type="ECO:0000313" key="2">
    <source>
        <dbReference type="EMBL" id="MBF4500240.1"/>
    </source>
</evidence>
<dbReference type="EMBL" id="JADKPV010000001">
    <property type="protein sequence ID" value="MBF4500240.1"/>
    <property type="molecule type" value="Genomic_DNA"/>
</dbReference>
<accession>A0A8J7GI73</accession>
<sequence length="178" mass="21270">MWSLITIQESPEIVRVIVESDNTPIKLTDNLTAWGTLFAVIVSIIISIFSFYQAHRIQKNEHKHSVRLLEINNKKELLYKKIDVHDNFRAFLHAEYIKDKRHNVLNDTLILFLNQHYSFLSEEVQEKLNRYNKEIYEGINELKSKDRLMPRNKRKKEQDAIIQLMEADYEKLKKELNT</sequence>
<evidence type="ECO:0000313" key="3">
    <source>
        <dbReference type="Proteomes" id="UP000622653"/>
    </source>
</evidence>
<dbReference type="Proteomes" id="UP000622653">
    <property type="component" value="Unassembled WGS sequence"/>
</dbReference>
<keyword evidence="1" id="KW-0472">Membrane</keyword>
<evidence type="ECO:0000256" key="1">
    <source>
        <dbReference type="SAM" id="Phobius"/>
    </source>
</evidence>
<dbReference type="RefSeq" id="WP_194561688.1">
    <property type="nucleotide sequence ID" value="NZ_JADKPV010000001.1"/>
</dbReference>
<comment type="caution">
    <text evidence="2">The sequence shown here is derived from an EMBL/GenBank/DDBJ whole genome shotgun (WGS) entry which is preliminary data.</text>
</comment>
<keyword evidence="1" id="KW-1133">Transmembrane helix</keyword>
<name>A0A8J7GI73_9BACL</name>
<organism evidence="2 3">
    <name type="scientific">Savagea serpentis</name>
    <dbReference type="NCBI Taxonomy" id="2785297"/>
    <lineage>
        <taxon>Bacteria</taxon>
        <taxon>Bacillati</taxon>
        <taxon>Bacillota</taxon>
        <taxon>Bacilli</taxon>
        <taxon>Bacillales</taxon>
        <taxon>Caryophanaceae</taxon>
        <taxon>Savagea</taxon>
    </lineage>
</organism>
<reference evidence="2" key="1">
    <citation type="submission" date="2020-11" db="EMBL/GenBank/DDBJ databases">
        <title>Multidrug resistant novel bacterium Savagea serpentis sp. nov., isolated from the scats of a vine snake (Ahaetulla nasuta).</title>
        <authorList>
            <person name="Venkata Ramana V."/>
            <person name="Vikas Patil S."/>
            <person name="Yogita Lugani V."/>
        </authorList>
    </citation>
    <scope>NUCLEOTIDE SEQUENCE</scope>
    <source>
        <strain evidence="2">SN6</strain>
    </source>
</reference>
<keyword evidence="3" id="KW-1185">Reference proteome</keyword>
<dbReference type="AlphaFoldDB" id="A0A8J7GI73"/>
<feature type="transmembrane region" description="Helical" evidence="1">
    <location>
        <begin position="31"/>
        <end position="52"/>
    </location>
</feature>
<gene>
    <name evidence="2" type="ORF">IRY55_02595</name>
</gene>
<keyword evidence="1" id="KW-0812">Transmembrane</keyword>
<protein>
    <submittedName>
        <fullName evidence="2">Uncharacterized protein</fullName>
    </submittedName>
</protein>